<dbReference type="InterPro" id="IPR012223">
    <property type="entry name" value="TEII"/>
</dbReference>
<dbReference type="Proteomes" id="UP000285972">
    <property type="component" value="Unassembled WGS sequence"/>
</dbReference>
<accession>A0AAE8JPJ7</accession>
<proteinExistence type="inferred from homology"/>
<organism evidence="4 5">
    <name type="scientific">Brenneria goodwinii</name>
    <dbReference type="NCBI Taxonomy" id="1109412"/>
    <lineage>
        <taxon>Bacteria</taxon>
        <taxon>Pseudomonadati</taxon>
        <taxon>Pseudomonadota</taxon>
        <taxon>Gammaproteobacteria</taxon>
        <taxon>Enterobacterales</taxon>
        <taxon>Pectobacteriaceae</taxon>
        <taxon>Brenneria</taxon>
    </lineage>
</organism>
<dbReference type="PANTHER" id="PTHR11487">
    <property type="entry name" value="THIOESTERASE"/>
    <property type="match status" value="1"/>
</dbReference>
<dbReference type="GeneID" id="70909451"/>
<feature type="domain" description="Thioesterase TesA-like" evidence="3">
    <location>
        <begin position="21"/>
        <end position="245"/>
    </location>
</feature>
<sequence>MDSFLSLCGQPIGRGSVGLHLVLCPFAGGSASAFRSWRELQPAGIQASLAVYPGRDHRMNEPCAASIADLANQVLAEIEAQGIDRQQLILAGHSMGAQIAYEVCVRLERKGSAPRGLVLSGCHAPHLRGRRPISHLEDRAFLEQLVAIGGCTQELLAEPAMWPVFMPMLRADFQATEGYWQPQPPPPAQRLQTPALLVYGGADSEAWRSEVDAWKTWLSDTHGPVSIAGDHFYVTRRPRAFLEHIRRRFEPHFAHAQACTFK</sequence>
<comment type="caution">
    <text evidence="4">The sequence shown here is derived from an EMBL/GenBank/DDBJ whole genome shotgun (WGS) entry which is preliminary data.</text>
</comment>
<dbReference type="RefSeq" id="WP_095835482.1">
    <property type="nucleotide sequence ID" value="NZ_CP014137.1"/>
</dbReference>
<reference evidence="4 5" key="1">
    <citation type="submission" date="2016-09" db="EMBL/GenBank/DDBJ databases">
        <authorList>
            <person name="Doonan J."/>
            <person name="Pachebat J.A."/>
            <person name="Golyshin P.N."/>
            <person name="Denman S."/>
            <person name="Mcdonald J.E."/>
        </authorList>
    </citation>
    <scope>NUCLEOTIDE SEQUENCE [LARGE SCALE GENOMIC DNA]</scope>
    <source>
        <strain evidence="4 5">FRB141</strain>
    </source>
</reference>
<name>A0AAE8JPJ7_9GAMM</name>
<dbReference type="GO" id="GO:0016787">
    <property type="term" value="F:hydrolase activity"/>
    <property type="evidence" value="ECO:0007669"/>
    <property type="project" value="UniProtKB-KW"/>
</dbReference>
<evidence type="ECO:0000256" key="2">
    <source>
        <dbReference type="ARBA" id="ARBA00022801"/>
    </source>
</evidence>
<dbReference type="Pfam" id="PF00975">
    <property type="entry name" value="Thioesterase"/>
    <property type="match status" value="1"/>
</dbReference>
<dbReference type="EMBL" id="MJLX01000012">
    <property type="protein sequence ID" value="RLM27120.1"/>
    <property type="molecule type" value="Genomic_DNA"/>
</dbReference>
<dbReference type="Gene3D" id="3.40.50.1820">
    <property type="entry name" value="alpha/beta hydrolase"/>
    <property type="match status" value="1"/>
</dbReference>
<dbReference type="GO" id="GO:0008610">
    <property type="term" value="P:lipid biosynthetic process"/>
    <property type="evidence" value="ECO:0007669"/>
    <property type="project" value="TreeGrafter"/>
</dbReference>
<protein>
    <submittedName>
        <fullName evidence="4">Thioesterase</fullName>
    </submittedName>
</protein>
<dbReference type="InterPro" id="IPR001031">
    <property type="entry name" value="Thioesterase"/>
</dbReference>
<keyword evidence="2" id="KW-0378">Hydrolase</keyword>
<dbReference type="SMART" id="SM00824">
    <property type="entry name" value="PKS_TE"/>
    <property type="match status" value="1"/>
</dbReference>
<gene>
    <name evidence="4" type="ORF">BIY26_06445</name>
</gene>
<dbReference type="SUPFAM" id="SSF53474">
    <property type="entry name" value="alpha/beta-Hydrolases"/>
    <property type="match status" value="1"/>
</dbReference>
<dbReference type="AlphaFoldDB" id="A0AAE8JPJ7"/>
<evidence type="ECO:0000313" key="5">
    <source>
        <dbReference type="Proteomes" id="UP000285972"/>
    </source>
</evidence>
<comment type="similarity">
    <text evidence="1">Belongs to the thioesterase family.</text>
</comment>
<dbReference type="InterPro" id="IPR020802">
    <property type="entry name" value="TesA-like"/>
</dbReference>
<evidence type="ECO:0000259" key="3">
    <source>
        <dbReference type="SMART" id="SM00824"/>
    </source>
</evidence>
<dbReference type="InterPro" id="IPR029058">
    <property type="entry name" value="AB_hydrolase_fold"/>
</dbReference>
<dbReference type="PANTHER" id="PTHR11487:SF0">
    <property type="entry name" value="S-ACYL FATTY ACID SYNTHASE THIOESTERASE, MEDIUM CHAIN"/>
    <property type="match status" value="1"/>
</dbReference>
<dbReference type="KEGG" id="bgj:AWC36_21750"/>
<evidence type="ECO:0000256" key="1">
    <source>
        <dbReference type="ARBA" id="ARBA00007169"/>
    </source>
</evidence>
<evidence type="ECO:0000313" key="4">
    <source>
        <dbReference type="EMBL" id="RLM27120.1"/>
    </source>
</evidence>